<dbReference type="NCBIfam" id="TIGR02824">
    <property type="entry name" value="quinone_pig3"/>
    <property type="match status" value="1"/>
</dbReference>
<evidence type="ECO:0000256" key="2">
    <source>
        <dbReference type="ARBA" id="ARBA00023002"/>
    </source>
</evidence>
<evidence type="ECO:0000259" key="3">
    <source>
        <dbReference type="SMART" id="SM00829"/>
    </source>
</evidence>
<keyword evidence="1" id="KW-0521">NADP</keyword>
<accession>A0A812EI84</accession>
<dbReference type="InterPro" id="IPR036291">
    <property type="entry name" value="NAD(P)-bd_dom_sf"/>
</dbReference>
<dbReference type="Pfam" id="PF08240">
    <property type="entry name" value="ADH_N"/>
    <property type="match status" value="1"/>
</dbReference>
<dbReference type="Gene3D" id="3.90.180.10">
    <property type="entry name" value="Medium-chain alcohol dehydrogenases, catalytic domain"/>
    <property type="match status" value="1"/>
</dbReference>
<dbReference type="EC" id="1.-.-.-" evidence="4"/>
<keyword evidence="2 4" id="KW-0560">Oxidoreductase</keyword>
<dbReference type="PANTHER" id="PTHR48106:SF18">
    <property type="entry name" value="QUINONE OXIDOREDUCTASE PIG3"/>
    <property type="match status" value="1"/>
</dbReference>
<dbReference type="Pfam" id="PF00107">
    <property type="entry name" value="ADH_zinc_N"/>
    <property type="match status" value="1"/>
</dbReference>
<reference evidence="4" key="1">
    <citation type="submission" date="2021-01" db="EMBL/GenBank/DDBJ databases">
        <authorList>
            <person name="Li R."/>
            <person name="Bekaert M."/>
        </authorList>
    </citation>
    <scope>NUCLEOTIDE SEQUENCE</scope>
    <source>
        <strain evidence="4">Farmed</strain>
    </source>
</reference>
<dbReference type="GO" id="GO:0003960">
    <property type="term" value="F:quinone reductase (NADPH) activity"/>
    <property type="evidence" value="ECO:0007669"/>
    <property type="project" value="TreeGrafter"/>
</dbReference>
<dbReference type="EMBL" id="CAHIKZ030005353">
    <property type="protein sequence ID" value="CAE1323109.1"/>
    <property type="molecule type" value="Genomic_DNA"/>
</dbReference>
<dbReference type="InterPro" id="IPR014189">
    <property type="entry name" value="Quinone_OxRdtase_PIG3"/>
</dbReference>
<dbReference type="Gene3D" id="3.40.50.720">
    <property type="entry name" value="NAD(P)-binding Rossmann-like Domain"/>
    <property type="match status" value="1"/>
</dbReference>
<dbReference type="SMART" id="SM00829">
    <property type="entry name" value="PKS_ER"/>
    <property type="match status" value="1"/>
</dbReference>
<protein>
    <submittedName>
        <fullName evidence="4">TP53I3</fullName>
        <ecNumber evidence="4">1.-.-.-</ecNumber>
    </submittedName>
</protein>
<dbReference type="AlphaFoldDB" id="A0A812EI84"/>
<name>A0A812EI84_ACAPH</name>
<organism evidence="4 5">
    <name type="scientific">Acanthosepion pharaonis</name>
    <name type="common">Pharaoh cuttlefish</name>
    <name type="synonym">Sepia pharaonis</name>
    <dbReference type="NCBI Taxonomy" id="158019"/>
    <lineage>
        <taxon>Eukaryota</taxon>
        <taxon>Metazoa</taxon>
        <taxon>Spiralia</taxon>
        <taxon>Lophotrochozoa</taxon>
        <taxon>Mollusca</taxon>
        <taxon>Cephalopoda</taxon>
        <taxon>Coleoidea</taxon>
        <taxon>Decapodiformes</taxon>
        <taxon>Sepiida</taxon>
        <taxon>Sepiina</taxon>
        <taxon>Sepiidae</taxon>
        <taxon>Acanthosepion</taxon>
    </lineage>
</organism>
<dbReference type="GO" id="GO:0048038">
    <property type="term" value="F:quinone binding"/>
    <property type="evidence" value="ECO:0007669"/>
    <property type="project" value="TreeGrafter"/>
</dbReference>
<gene>
    <name evidence="4" type="ORF">SPHA_72976</name>
</gene>
<evidence type="ECO:0000313" key="4">
    <source>
        <dbReference type="EMBL" id="CAE1323109.1"/>
    </source>
</evidence>
<dbReference type="SUPFAM" id="SSF51735">
    <property type="entry name" value="NAD(P)-binding Rossmann-fold domains"/>
    <property type="match status" value="1"/>
</dbReference>
<dbReference type="OrthoDB" id="3509362at2759"/>
<dbReference type="InterPro" id="IPR013154">
    <property type="entry name" value="ADH-like_N"/>
</dbReference>
<dbReference type="InterPro" id="IPR013149">
    <property type="entry name" value="ADH-like_C"/>
</dbReference>
<dbReference type="Proteomes" id="UP000597762">
    <property type="component" value="Unassembled WGS sequence"/>
</dbReference>
<dbReference type="CDD" id="cd05276">
    <property type="entry name" value="p53_inducible_oxidoreductase"/>
    <property type="match status" value="1"/>
</dbReference>
<dbReference type="SUPFAM" id="SSF50129">
    <property type="entry name" value="GroES-like"/>
    <property type="match status" value="1"/>
</dbReference>
<evidence type="ECO:0000256" key="1">
    <source>
        <dbReference type="ARBA" id="ARBA00022857"/>
    </source>
</evidence>
<evidence type="ECO:0000313" key="5">
    <source>
        <dbReference type="Proteomes" id="UP000597762"/>
    </source>
</evidence>
<dbReference type="InterPro" id="IPR011032">
    <property type="entry name" value="GroES-like_sf"/>
</dbReference>
<keyword evidence="5" id="KW-1185">Reference proteome</keyword>
<proteinExistence type="predicted"/>
<dbReference type="InterPro" id="IPR020843">
    <property type="entry name" value="ER"/>
</dbReference>
<dbReference type="PANTHER" id="PTHR48106">
    <property type="entry name" value="QUINONE OXIDOREDUCTASE PIG3-RELATED"/>
    <property type="match status" value="1"/>
</dbReference>
<feature type="domain" description="Enoyl reductase (ER)" evidence="3">
    <location>
        <begin position="25"/>
        <end position="339"/>
    </location>
</feature>
<dbReference type="GO" id="GO:0070402">
    <property type="term" value="F:NADPH binding"/>
    <property type="evidence" value="ECO:0007669"/>
    <property type="project" value="TreeGrafter"/>
</dbReference>
<comment type="caution">
    <text evidence="4">The sequence shown here is derived from an EMBL/GenBank/DDBJ whole genome shotgun (WGS) entry which is preliminary data.</text>
</comment>
<sequence>MAIKNPVCASLSFVNMFAAHFNETGSSESLHMGEVDIPIITENDVLIQVYASAVNRADILQRQGKYPPPPGKSSILGLEAAAIVHKIGSSVTKWKVGDKVMALCNGGAYAQYVAVNADHVMPIPPNLNYGSAAAIPEAWLTAFQLLHTLGEVKSGETVLIHAAGSGVGTAAIQLAKLAKAVIIATAGTEQKLANSKMYGAEHIICYKKKDFAEEVMSLTNGKGVDLVLDCVGGSYWEKNIKCLAKDGRWILYGLLGGPHVNGNLLGQLLAKRIKLTATTLRSRSDEYKSELVKDFSNKILDHFKNGDFKPVLDSTFSINELPAAHERMEANQNMGKIVLIVKEKDCDEEGKCGLSD</sequence>